<dbReference type="STRING" id="155417.A0A4Q4TB22"/>
<evidence type="ECO:0000313" key="2">
    <source>
        <dbReference type="Proteomes" id="UP000293360"/>
    </source>
</evidence>
<evidence type="ECO:0000313" key="1">
    <source>
        <dbReference type="EMBL" id="RYP03826.1"/>
    </source>
</evidence>
<reference evidence="1 2" key="1">
    <citation type="submission" date="2018-06" db="EMBL/GenBank/DDBJ databases">
        <title>Complete Genomes of Monosporascus.</title>
        <authorList>
            <person name="Robinson A.J."/>
            <person name="Natvig D.O."/>
        </authorList>
    </citation>
    <scope>NUCLEOTIDE SEQUENCE [LARGE SCALE GENOMIC DNA]</scope>
    <source>
        <strain evidence="1 2">CBS 110550</strain>
    </source>
</reference>
<organism evidence="1 2">
    <name type="scientific">Monosporascus ibericus</name>
    <dbReference type="NCBI Taxonomy" id="155417"/>
    <lineage>
        <taxon>Eukaryota</taxon>
        <taxon>Fungi</taxon>
        <taxon>Dikarya</taxon>
        <taxon>Ascomycota</taxon>
        <taxon>Pezizomycotina</taxon>
        <taxon>Sordariomycetes</taxon>
        <taxon>Xylariomycetidae</taxon>
        <taxon>Xylariales</taxon>
        <taxon>Xylariales incertae sedis</taxon>
        <taxon>Monosporascus</taxon>
    </lineage>
</organism>
<gene>
    <name evidence="1" type="ORF">DL764_004876</name>
</gene>
<dbReference type="Proteomes" id="UP000293360">
    <property type="component" value="Unassembled WGS sequence"/>
</dbReference>
<name>A0A4Q4TB22_9PEZI</name>
<sequence length="177" mass="19779">MDPVSEAKVSTLLATAATYLGVFATLDPDSISHVISEKKYKHAFAPASLNLPGPFDWAKFVAHLAHLRGLLRGFPVRAKQTWPNPSLNQVVVWADSLAEFHEEVKDGDGDGEEGEDMWEFRGEYMWVLTMDTSGEKVEQVLEFLDSKATDRMRALMARASKRKEEVEGKKVKGVLDI</sequence>
<dbReference type="EMBL" id="QJNU01000240">
    <property type="protein sequence ID" value="RYP03826.1"/>
    <property type="molecule type" value="Genomic_DNA"/>
</dbReference>
<comment type="caution">
    <text evidence="1">The sequence shown here is derived from an EMBL/GenBank/DDBJ whole genome shotgun (WGS) entry which is preliminary data.</text>
</comment>
<accession>A0A4Q4TB22</accession>
<keyword evidence="2" id="KW-1185">Reference proteome</keyword>
<dbReference type="AlphaFoldDB" id="A0A4Q4TB22"/>
<proteinExistence type="predicted"/>
<protein>
    <submittedName>
        <fullName evidence="1">Uncharacterized protein</fullName>
    </submittedName>
</protein>
<dbReference type="OrthoDB" id="3758478at2759"/>